<feature type="transmembrane region" description="Helical" evidence="1">
    <location>
        <begin position="90"/>
        <end position="111"/>
    </location>
</feature>
<dbReference type="AlphaFoldDB" id="A0A931C6Y8"/>
<protein>
    <submittedName>
        <fullName evidence="2">Uncharacterized protein</fullName>
    </submittedName>
</protein>
<accession>A0A931C6Y8</accession>
<gene>
    <name evidence="2" type="ORF">I4J89_24155</name>
</gene>
<proteinExistence type="predicted"/>
<reference evidence="2" key="1">
    <citation type="submission" date="2020-11" db="EMBL/GenBank/DDBJ databases">
        <title>Isolation and identification of active actinomycetes.</title>
        <authorList>
            <person name="Sun X."/>
        </authorList>
    </citation>
    <scope>NUCLEOTIDE SEQUENCE</scope>
    <source>
        <strain evidence="2">NEAU-A11</strain>
    </source>
</reference>
<evidence type="ECO:0000313" key="3">
    <source>
        <dbReference type="Proteomes" id="UP000598146"/>
    </source>
</evidence>
<dbReference type="RefSeq" id="WP_196416321.1">
    <property type="nucleotide sequence ID" value="NZ_JADQTO010000011.1"/>
</dbReference>
<sequence>MSTPQFQNVASGNAQVGMQIGQNTGSVSMGRPAVPGAVEAELGRLLAGLRQAHQRGQVDTDTLAEAEHEIEVTRSALPERGRAIRALRRAGGMLEGVAGLAALVGAAVAAVEGLSS</sequence>
<keyword evidence="1" id="KW-0812">Transmembrane</keyword>
<keyword evidence="1" id="KW-1133">Transmembrane helix</keyword>
<dbReference type="Proteomes" id="UP000598146">
    <property type="component" value="Unassembled WGS sequence"/>
</dbReference>
<comment type="caution">
    <text evidence="2">The sequence shown here is derived from an EMBL/GenBank/DDBJ whole genome shotgun (WGS) entry which is preliminary data.</text>
</comment>
<keyword evidence="1" id="KW-0472">Membrane</keyword>
<name>A0A931C6Y8_9ACTN</name>
<dbReference type="EMBL" id="JADQTO010000011">
    <property type="protein sequence ID" value="MBG0564545.1"/>
    <property type="molecule type" value="Genomic_DNA"/>
</dbReference>
<organism evidence="2 3">
    <name type="scientific">Actinoplanes aureus</name>
    <dbReference type="NCBI Taxonomy" id="2792083"/>
    <lineage>
        <taxon>Bacteria</taxon>
        <taxon>Bacillati</taxon>
        <taxon>Actinomycetota</taxon>
        <taxon>Actinomycetes</taxon>
        <taxon>Micromonosporales</taxon>
        <taxon>Micromonosporaceae</taxon>
        <taxon>Actinoplanes</taxon>
    </lineage>
</organism>
<evidence type="ECO:0000256" key="1">
    <source>
        <dbReference type="SAM" id="Phobius"/>
    </source>
</evidence>
<keyword evidence="3" id="KW-1185">Reference proteome</keyword>
<evidence type="ECO:0000313" key="2">
    <source>
        <dbReference type="EMBL" id="MBG0564545.1"/>
    </source>
</evidence>